<dbReference type="Proteomes" id="UP001444071">
    <property type="component" value="Unassembled WGS sequence"/>
</dbReference>
<sequence>ITFLCIFCECNVKCYHKHCSSVTRHEAFYFEGRSHPSSEVFAVTPGLTLPLQPTEMAVTARRAA</sequence>
<reference evidence="1 2" key="1">
    <citation type="submission" date="2021-06" db="EMBL/GenBank/DDBJ databases">
        <authorList>
            <person name="Palmer J.M."/>
        </authorList>
    </citation>
    <scope>NUCLEOTIDE SEQUENCE [LARGE SCALE GENOMIC DNA]</scope>
    <source>
        <strain evidence="1 2">XR_2019</strain>
        <tissue evidence="1">Muscle</tissue>
    </source>
</reference>
<organism evidence="1 2">
    <name type="scientific">Xenotaenia resolanae</name>
    <dbReference type="NCBI Taxonomy" id="208358"/>
    <lineage>
        <taxon>Eukaryota</taxon>
        <taxon>Metazoa</taxon>
        <taxon>Chordata</taxon>
        <taxon>Craniata</taxon>
        <taxon>Vertebrata</taxon>
        <taxon>Euteleostomi</taxon>
        <taxon>Actinopterygii</taxon>
        <taxon>Neopterygii</taxon>
        <taxon>Teleostei</taxon>
        <taxon>Neoteleostei</taxon>
        <taxon>Acanthomorphata</taxon>
        <taxon>Ovalentaria</taxon>
        <taxon>Atherinomorphae</taxon>
        <taxon>Cyprinodontiformes</taxon>
        <taxon>Goodeidae</taxon>
        <taxon>Xenotaenia</taxon>
    </lineage>
</organism>
<protein>
    <submittedName>
        <fullName evidence="1">Uncharacterized protein</fullName>
    </submittedName>
</protein>
<dbReference type="EMBL" id="JAHRIM010051366">
    <property type="protein sequence ID" value="MEQ2269253.1"/>
    <property type="molecule type" value="Genomic_DNA"/>
</dbReference>
<gene>
    <name evidence="1" type="ORF">XENORESO_001905</name>
</gene>
<name>A0ABV0WI16_9TELE</name>
<accession>A0ABV0WI16</accession>
<comment type="caution">
    <text evidence="1">The sequence shown here is derived from an EMBL/GenBank/DDBJ whole genome shotgun (WGS) entry which is preliminary data.</text>
</comment>
<feature type="non-terminal residue" evidence="1">
    <location>
        <position position="1"/>
    </location>
</feature>
<evidence type="ECO:0000313" key="2">
    <source>
        <dbReference type="Proteomes" id="UP001444071"/>
    </source>
</evidence>
<proteinExistence type="predicted"/>
<keyword evidence="2" id="KW-1185">Reference proteome</keyword>
<evidence type="ECO:0000313" key="1">
    <source>
        <dbReference type="EMBL" id="MEQ2269253.1"/>
    </source>
</evidence>